<feature type="domain" description="Glycosyltransferase family 28 N-terminal" evidence="3">
    <location>
        <begin position="3"/>
        <end position="142"/>
    </location>
</feature>
<gene>
    <name evidence="5" type="ORF">GCM10009754_29540</name>
</gene>
<evidence type="ECO:0000259" key="4">
    <source>
        <dbReference type="Pfam" id="PF06722"/>
    </source>
</evidence>
<evidence type="ECO:0000313" key="6">
    <source>
        <dbReference type="Proteomes" id="UP001501116"/>
    </source>
</evidence>
<dbReference type="InterPro" id="IPR004276">
    <property type="entry name" value="GlycoTrans_28_N"/>
</dbReference>
<dbReference type="RefSeq" id="WP_344417933.1">
    <property type="nucleotide sequence ID" value="NZ_BAAANN010000010.1"/>
</dbReference>
<keyword evidence="6" id="KW-1185">Reference proteome</keyword>
<dbReference type="CDD" id="cd03784">
    <property type="entry name" value="GT1_Gtf-like"/>
    <property type="match status" value="1"/>
</dbReference>
<evidence type="ECO:0000313" key="5">
    <source>
        <dbReference type="EMBL" id="GAA1957505.1"/>
    </source>
</evidence>
<dbReference type="InterPro" id="IPR010610">
    <property type="entry name" value="EryCIII-like_C"/>
</dbReference>
<proteinExistence type="predicted"/>
<organism evidence="5 6">
    <name type="scientific">Amycolatopsis minnesotensis</name>
    <dbReference type="NCBI Taxonomy" id="337894"/>
    <lineage>
        <taxon>Bacteria</taxon>
        <taxon>Bacillati</taxon>
        <taxon>Actinomycetota</taxon>
        <taxon>Actinomycetes</taxon>
        <taxon>Pseudonocardiales</taxon>
        <taxon>Pseudonocardiaceae</taxon>
        <taxon>Amycolatopsis</taxon>
    </lineage>
</organism>
<keyword evidence="2" id="KW-0045">Antibiotic biosynthesis</keyword>
<dbReference type="Gene3D" id="3.40.50.2000">
    <property type="entry name" value="Glycogen Phosphorylase B"/>
    <property type="match status" value="2"/>
</dbReference>
<protein>
    <submittedName>
        <fullName evidence="5">Glycosyltransferase</fullName>
    </submittedName>
</protein>
<dbReference type="PANTHER" id="PTHR48050">
    <property type="entry name" value="STEROL 3-BETA-GLUCOSYLTRANSFERASE"/>
    <property type="match status" value="1"/>
</dbReference>
<feature type="domain" description="Erythromycin biosynthesis protein CIII-like C-terminal" evidence="4">
    <location>
        <begin position="294"/>
        <end position="391"/>
    </location>
</feature>
<evidence type="ECO:0000256" key="1">
    <source>
        <dbReference type="ARBA" id="ARBA00004660"/>
    </source>
</evidence>
<dbReference type="InterPro" id="IPR002213">
    <property type="entry name" value="UDP_glucos_trans"/>
</dbReference>
<sequence length="413" mass="43262">MRILIAAVGTRGDVAPYTGLGLRLRDDGHAVSIAAYKPFEGLVTGCGLEFRPLPGDPADTGSWTQQGASRRTTASPLDFPRLLRSLAAETRELLDGLHTAARGADLLLLSMPAVLGVHVAEGLGVPSMGVFLQPTFPTRAFPPSVIAAGRNLGGWGNLLAGHATLGAMGWVFRGLIRELRHDLGLSPLTTRGLRAKMARWPVLHGYSPALVPRPPDWRDGLDVTGFWWPVSAPEWTPPGELADFLAAGPPPVFVGFGSRALPDAAGLTATVCAALRRAGRRGIIQAGWANLNTTDDDMLTVGEVPHEWLFPRTAALVHHAGAGTTAAGLRAGVPAVPVPVLADQPFWAARLARAGAGTAPLPLKALTADRLAASVRAAVHDPRYRERAEALGRVVRAEDGAGLAAAKIAAGTE</sequence>
<dbReference type="SUPFAM" id="SSF53756">
    <property type="entry name" value="UDP-Glycosyltransferase/glycogen phosphorylase"/>
    <property type="match status" value="1"/>
</dbReference>
<name>A0ABN2QSW8_9PSEU</name>
<comment type="pathway">
    <text evidence="1">Antibiotic biosynthesis; vancomycin biosynthesis.</text>
</comment>
<dbReference type="EMBL" id="BAAANN010000010">
    <property type="protein sequence ID" value="GAA1957505.1"/>
    <property type="molecule type" value="Genomic_DNA"/>
</dbReference>
<dbReference type="Proteomes" id="UP001501116">
    <property type="component" value="Unassembled WGS sequence"/>
</dbReference>
<dbReference type="Pfam" id="PF06722">
    <property type="entry name" value="EryCIII-like_C"/>
    <property type="match status" value="1"/>
</dbReference>
<reference evidence="5 6" key="1">
    <citation type="journal article" date="2019" name="Int. J. Syst. Evol. Microbiol.">
        <title>The Global Catalogue of Microorganisms (GCM) 10K type strain sequencing project: providing services to taxonomists for standard genome sequencing and annotation.</title>
        <authorList>
            <consortium name="The Broad Institute Genomics Platform"/>
            <consortium name="The Broad Institute Genome Sequencing Center for Infectious Disease"/>
            <person name="Wu L."/>
            <person name="Ma J."/>
        </authorList>
    </citation>
    <scope>NUCLEOTIDE SEQUENCE [LARGE SCALE GENOMIC DNA]</scope>
    <source>
        <strain evidence="5 6">JCM 14545</strain>
    </source>
</reference>
<evidence type="ECO:0000259" key="3">
    <source>
        <dbReference type="Pfam" id="PF03033"/>
    </source>
</evidence>
<evidence type="ECO:0000256" key="2">
    <source>
        <dbReference type="ARBA" id="ARBA00023194"/>
    </source>
</evidence>
<dbReference type="InterPro" id="IPR050426">
    <property type="entry name" value="Glycosyltransferase_28"/>
</dbReference>
<comment type="caution">
    <text evidence="5">The sequence shown here is derived from an EMBL/GenBank/DDBJ whole genome shotgun (WGS) entry which is preliminary data.</text>
</comment>
<dbReference type="Pfam" id="PF03033">
    <property type="entry name" value="Glyco_transf_28"/>
    <property type="match status" value="1"/>
</dbReference>
<dbReference type="PANTHER" id="PTHR48050:SF13">
    <property type="entry name" value="STEROL 3-BETA-GLUCOSYLTRANSFERASE UGT80A2"/>
    <property type="match status" value="1"/>
</dbReference>
<accession>A0ABN2QSW8</accession>